<dbReference type="GO" id="GO:0006816">
    <property type="term" value="P:calcium ion transport"/>
    <property type="evidence" value="ECO:0007669"/>
    <property type="project" value="TreeGrafter"/>
</dbReference>
<evidence type="ECO:0000256" key="3">
    <source>
        <dbReference type="ARBA" id="ARBA00022737"/>
    </source>
</evidence>
<keyword evidence="2" id="KW-0812">Transmembrane</keyword>
<dbReference type="GO" id="GO:0005261">
    <property type="term" value="F:monoatomic cation channel activity"/>
    <property type="evidence" value="ECO:0007669"/>
    <property type="project" value="TreeGrafter"/>
</dbReference>
<gene>
    <name evidence="7" type="ORF">CYMTET_23784</name>
</gene>
<feature type="domain" description="PKD/REJ-like" evidence="6">
    <location>
        <begin position="444"/>
        <end position="844"/>
    </location>
</feature>
<protein>
    <recommendedName>
        <fullName evidence="6">PKD/REJ-like domain-containing protein</fullName>
    </recommendedName>
</protein>
<keyword evidence="3" id="KW-0677">Repeat</keyword>
<dbReference type="InterPro" id="IPR002859">
    <property type="entry name" value="PKD/REJ-like"/>
</dbReference>
<evidence type="ECO:0000256" key="5">
    <source>
        <dbReference type="ARBA" id="ARBA00023136"/>
    </source>
</evidence>
<accession>A0AAE0FXZ1</accession>
<proteinExistence type="predicted"/>
<sequence length="898" mass="95507">MMNSAYRSCDDNNGGCWTNGEFSVECTDKDENGAQLAVPLCGTCPTGFENTPGAPQGSACRDIDSCAVGDGELPQCAEGISCLDIRAPEIGFNCAECPLAFIGDGYNLERYPERNGCYPDACFSANGGCSTNPVVKCANDRAAPNARVCGPGCPLGYTDVRGDATLCEDEKGCELYPCFSSVLVDPPVAVRCTDLPAPASGPEGRICNSCPKGFEGDGVECTDIDECLVDNGGCFQDYTVEPPVLTTCINNLTDRHNPLGRACGPCPDGYKGSGETECIYVERCGLGDTTATNGGCWVGQGDYAELKTTCTDLPNLGGTECGPCPPGMMSPDGTGGTGCIDVDACVGTPCYTGVNCFDYKAYEDPPTGRMCTYQAYDPTVDAEVDFDWTCPEGFKGDGVDCVECSMLVRITNAAIVEGTTDRAGWNLNKGVQVIGQLTGLDSASCTNLQGTYYQWVGSVSDGSPLVLDERNKASTQKLTVFKEQLKVKRNYMISFQGILRGNTAIKGSADLPFFVISLPIAVQMSGGDVVTGDQSAVIINASSSYDPDGAAGDILYSWRCRVDNDPTAKCMDRSGRQLPLSLQSPVLNLTMLGGASPNPVNYSFTLTASKGDRSTVTTTRLSIFQGGAPVPAIEPLVCIKPPCKANPDRKLTIRTRVTSDDPQYLTLEWSVVAEPESDTFEISSATCLTSKFNKDLVVRPGVMKPDSVYTFTLVAEDRIGPSSAALTVMVNSPPRPGSLAVTPLEGTELETDFRMTAVAWEDDDKPLRYQLHYKVPGEPGAPLGEGAYKSLGSDYSPDYEQVTVLPQAGLAKHLHLVTVRLSVIDNFDAVTTFEINVTVYAQAVLVTDDVLTSAMVGSPLYTLLRPHMGTPAPSALGLRHLGARNDTLERGMTPWSAE</sequence>
<evidence type="ECO:0000256" key="2">
    <source>
        <dbReference type="ARBA" id="ARBA00022692"/>
    </source>
</evidence>
<organism evidence="7 8">
    <name type="scientific">Cymbomonas tetramitiformis</name>
    <dbReference type="NCBI Taxonomy" id="36881"/>
    <lineage>
        <taxon>Eukaryota</taxon>
        <taxon>Viridiplantae</taxon>
        <taxon>Chlorophyta</taxon>
        <taxon>Pyramimonadophyceae</taxon>
        <taxon>Pyramimonadales</taxon>
        <taxon>Pyramimonadaceae</taxon>
        <taxon>Cymbomonas</taxon>
    </lineage>
</organism>
<evidence type="ECO:0000256" key="1">
    <source>
        <dbReference type="ARBA" id="ARBA00004370"/>
    </source>
</evidence>
<keyword evidence="8" id="KW-1185">Reference proteome</keyword>
<evidence type="ECO:0000256" key="4">
    <source>
        <dbReference type="ARBA" id="ARBA00022989"/>
    </source>
</evidence>
<dbReference type="GO" id="GO:0005886">
    <property type="term" value="C:plasma membrane"/>
    <property type="evidence" value="ECO:0007669"/>
    <property type="project" value="TreeGrafter"/>
</dbReference>
<reference evidence="7 8" key="1">
    <citation type="journal article" date="2015" name="Genome Biol. Evol.">
        <title>Comparative Genomics of a Bacterivorous Green Alga Reveals Evolutionary Causalities and Consequences of Phago-Mixotrophic Mode of Nutrition.</title>
        <authorList>
            <person name="Burns J.A."/>
            <person name="Paasch A."/>
            <person name="Narechania A."/>
            <person name="Kim E."/>
        </authorList>
    </citation>
    <scope>NUCLEOTIDE SEQUENCE [LARGE SCALE GENOMIC DNA]</scope>
    <source>
        <strain evidence="7 8">PLY_AMNH</strain>
    </source>
</reference>
<dbReference type="Proteomes" id="UP001190700">
    <property type="component" value="Unassembled WGS sequence"/>
</dbReference>
<name>A0AAE0FXZ1_9CHLO</name>
<dbReference type="Pfam" id="PF02010">
    <property type="entry name" value="REJ"/>
    <property type="match status" value="1"/>
</dbReference>
<keyword evidence="5" id="KW-0472">Membrane</keyword>
<evidence type="ECO:0000313" key="8">
    <source>
        <dbReference type="Proteomes" id="UP001190700"/>
    </source>
</evidence>
<dbReference type="EMBL" id="LGRX02012260">
    <property type="protein sequence ID" value="KAK3267675.1"/>
    <property type="molecule type" value="Genomic_DNA"/>
</dbReference>
<keyword evidence="4" id="KW-1133">Transmembrane helix</keyword>
<comment type="caution">
    <text evidence="7">The sequence shown here is derived from an EMBL/GenBank/DDBJ whole genome shotgun (WGS) entry which is preliminary data.</text>
</comment>
<dbReference type="PANTHER" id="PTHR46730">
    <property type="entry name" value="POLYCYSTIN-1"/>
    <property type="match status" value="1"/>
</dbReference>
<dbReference type="Gene3D" id="2.10.25.10">
    <property type="entry name" value="Laminin"/>
    <property type="match status" value="1"/>
</dbReference>
<evidence type="ECO:0000313" key="7">
    <source>
        <dbReference type="EMBL" id="KAK3267675.1"/>
    </source>
</evidence>
<dbReference type="AlphaFoldDB" id="A0AAE0FXZ1"/>
<evidence type="ECO:0000259" key="6">
    <source>
        <dbReference type="Pfam" id="PF02010"/>
    </source>
</evidence>
<dbReference type="PANTHER" id="PTHR46730:SF1">
    <property type="entry name" value="PLAT DOMAIN-CONTAINING PROTEIN"/>
    <property type="match status" value="1"/>
</dbReference>
<comment type="subcellular location">
    <subcellularLocation>
        <location evidence="1">Membrane</location>
    </subcellularLocation>
</comment>